<name>A0ABX3GKX7_9BACL</name>
<sequence length="89" mass="9556">MAIAAMGSDSESNVGKSCVLGLLGPIILIPMMIIPIMLDPIPHPRLADSDDVIYGFSPFGAQFRTPVTLLHRKRILLGGFYGNSCDGVR</sequence>
<feature type="transmembrane region" description="Helical" evidence="1">
    <location>
        <begin position="20"/>
        <end position="38"/>
    </location>
</feature>
<reference evidence="2 3" key="1">
    <citation type="submission" date="2016-11" db="EMBL/GenBank/DDBJ databases">
        <title>Paenibacillus species isolates.</title>
        <authorList>
            <person name="Beno S.M."/>
        </authorList>
    </citation>
    <scope>NUCLEOTIDE SEQUENCE [LARGE SCALE GENOMIC DNA]</scope>
    <source>
        <strain evidence="2 3">FSL H7-0433</strain>
    </source>
</reference>
<proteinExistence type="predicted"/>
<evidence type="ECO:0000313" key="2">
    <source>
        <dbReference type="EMBL" id="OMD30716.1"/>
    </source>
</evidence>
<keyword evidence="1" id="KW-0472">Membrane</keyword>
<organism evidence="2 3">
    <name type="scientific">Paenibacillus odorifer</name>
    <dbReference type="NCBI Taxonomy" id="189426"/>
    <lineage>
        <taxon>Bacteria</taxon>
        <taxon>Bacillati</taxon>
        <taxon>Bacillota</taxon>
        <taxon>Bacilli</taxon>
        <taxon>Bacillales</taxon>
        <taxon>Paenibacillaceae</taxon>
        <taxon>Paenibacillus</taxon>
    </lineage>
</organism>
<evidence type="ECO:0000256" key="1">
    <source>
        <dbReference type="SAM" id="Phobius"/>
    </source>
</evidence>
<keyword evidence="3" id="KW-1185">Reference proteome</keyword>
<dbReference type="EMBL" id="MPVP01000118">
    <property type="protein sequence ID" value="OMD30716.1"/>
    <property type="molecule type" value="Genomic_DNA"/>
</dbReference>
<comment type="caution">
    <text evidence="2">The sequence shown here is derived from an EMBL/GenBank/DDBJ whole genome shotgun (WGS) entry which is preliminary data.</text>
</comment>
<dbReference type="Proteomes" id="UP000187158">
    <property type="component" value="Unassembled WGS sequence"/>
</dbReference>
<keyword evidence="1" id="KW-0812">Transmembrane</keyword>
<keyword evidence="1" id="KW-1133">Transmembrane helix</keyword>
<protein>
    <submittedName>
        <fullName evidence="2">Uncharacterized protein</fullName>
    </submittedName>
</protein>
<evidence type="ECO:0000313" key="3">
    <source>
        <dbReference type="Proteomes" id="UP000187158"/>
    </source>
</evidence>
<gene>
    <name evidence="2" type="ORF">BSO21_18155</name>
</gene>
<accession>A0ABX3GKX7</accession>